<dbReference type="Proteomes" id="UP000585474">
    <property type="component" value="Unassembled WGS sequence"/>
</dbReference>
<keyword evidence="4" id="KW-1185">Reference proteome</keyword>
<gene>
    <name evidence="3" type="ORF">Acr_00g0036860</name>
</gene>
<name>A0A7J0DGT6_9ERIC</name>
<feature type="compositionally biased region" description="Basic and acidic residues" evidence="2">
    <location>
        <begin position="170"/>
        <end position="179"/>
    </location>
</feature>
<evidence type="ECO:0000256" key="2">
    <source>
        <dbReference type="SAM" id="MobiDB-lite"/>
    </source>
</evidence>
<evidence type="ECO:0000256" key="1">
    <source>
        <dbReference type="SAM" id="Coils"/>
    </source>
</evidence>
<evidence type="ECO:0000313" key="3">
    <source>
        <dbReference type="EMBL" id="GFS34940.1"/>
    </source>
</evidence>
<keyword evidence="1" id="KW-0175">Coiled coil</keyword>
<dbReference type="AlphaFoldDB" id="A0A7J0DGT6"/>
<organism evidence="3 4">
    <name type="scientific">Actinidia rufa</name>
    <dbReference type="NCBI Taxonomy" id="165716"/>
    <lineage>
        <taxon>Eukaryota</taxon>
        <taxon>Viridiplantae</taxon>
        <taxon>Streptophyta</taxon>
        <taxon>Embryophyta</taxon>
        <taxon>Tracheophyta</taxon>
        <taxon>Spermatophyta</taxon>
        <taxon>Magnoliopsida</taxon>
        <taxon>eudicotyledons</taxon>
        <taxon>Gunneridae</taxon>
        <taxon>Pentapetalae</taxon>
        <taxon>asterids</taxon>
        <taxon>Ericales</taxon>
        <taxon>Actinidiaceae</taxon>
        <taxon>Actinidia</taxon>
    </lineage>
</organism>
<proteinExistence type="predicted"/>
<reference evidence="4" key="1">
    <citation type="submission" date="2019-07" db="EMBL/GenBank/DDBJ databases">
        <title>De Novo Assembly of kiwifruit Actinidia rufa.</title>
        <authorList>
            <person name="Sugita-Konishi S."/>
            <person name="Sato K."/>
            <person name="Mori E."/>
            <person name="Abe Y."/>
            <person name="Kisaki G."/>
            <person name="Hamano K."/>
            <person name="Suezawa K."/>
            <person name="Otani M."/>
            <person name="Fukuda T."/>
            <person name="Manabe T."/>
            <person name="Gomi K."/>
            <person name="Tabuchi M."/>
            <person name="Akimitsu K."/>
            <person name="Kataoka I."/>
        </authorList>
    </citation>
    <scope>NUCLEOTIDE SEQUENCE [LARGE SCALE GENOMIC DNA]</scope>
    <source>
        <strain evidence="4">cv. Fuchu</strain>
    </source>
</reference>
<feature type="compositionally biased region" description="Acidic residues" evidence="2">
    <location>
        <begin position="152"/>
        <end position="169"/>
    </location>
</feature>
<evidence type="ECO:0000313" key="4">
    <source>
        <dbReference type="Proteomes" id="UP000585474"/>
    </source>
</evidence>
<accession>A0A7J0DGT6</accession>
<feature type="region of interest" description="Disordered" evidence="2">
    <location>
        <begin position="38"/>
        <end position="75"/>
    </location>
</feature>
<comment type="caution">
    <text evidence="3">The sequence shown here is derived from an EMBL/GenBank/DDBJ whole genome shotgun (WGS) entry which is preliminary data.</text>
</comment>
<feature type="coiled-coil region" evidence="1">
    <location>
        <begin position="102"/>
        <end position="129"/>
    </location>
</feature>
<protein>
    <submittedName>
        <fullName evidence="3">Uncharacterized protein</fullName>
    </submittedName>
</protein>
<sequence length="185" mass="20574">MNNGGPLGENDTGLSVYYYFATRTLAVKNSLLGANHLPSKKGKTANDLKRKGTMPLPEAKKKVAKSSKVASNGATSENPVVAEKLLEVVIPPLDWEEEQQAAEELKKMREDQDATVEGLEKEVAYLKKKEVLAKKFAIQEYKSSNDFQKEDLEIDDELVQDQEEGEEKESDEKDGEKGDTNPLFP</sequence>
<feature type="region of interest" description="Disordered" evidence="2">
    <location>
        <begin position="146"/>
        <end position="185"/>
    </location>
</feature>
<dbReference type="EMBL" id="BJWL01000217">
    <property type="protein sequence ID" value="GFS34940.1"/>
    <property type="molecule type" value="Genomic_DNA"/>
</dbReference>